<dbReference type="EMBL" id="GGEC01057008">
    <property type="protein sequence ID" value="MBX37492.1"/>
    <property type="molecule type" value="Transcribed_RNA"/>
</dbReference>
<proteinExistence type="predicted"/>
<sequence>MWFQNNQRIRNRIASVIYALFVRKC</sequence>
<dbReference type="AlphaFoldDB" id="A0A2P2N4R1"/>
<organism evidence="1">
    <name type="scientific">Rhizophora mucronata</name>
    <name type="common">Asiatic mangrove</name>
    <dbReference type="NCBI Taxonomy" id="61149"/>
    <lineage>
        <taxon>Eukaryota</taxon>
        <taxon>Viridiplantae</taxon>
        <taxon>Streptophyta</taxon>
        <taxon>Embryophyta</taxon>
        <taxon>Tracheophyta</taxon>
        <taxon>Spermatophyta</taxon>
        <taxon>Magnoliopsida</taxon>
        <taxon>eudicotyledons</taxon>
        <taxon>Gunneridae</taxon>
        <taxon>Pentapetalae</taxon>
        <taxon>rosids</taxon>
        <taxon>fabids</taxon>
        <taxon>Malpighiales</taxon>
        <taxon>Rhizophoraceae</taxon>
        <taxon>Rhizophora</taxon>
    </lineage>
</organism>
<evidence type="ECO:0000313" key="1">
    <source>
        <dbReference type="EMBL" id="MBX37492.1"/>
    </source>
</evidence>
<accession>A0A2P2N4R1</accession>
<protein>
    <submittedName>
        <fullName evidence="1">Uncharacterized protein</fullName>
    </submittedName>
</protein>
<reference evidence="1" key="1">
    <citation type="submission" date="2018-02" db="EMBL/GenBank/DDBJ databases">
        <title>Rhizophora mucronata_Transcriptome.</title>
        <authorList>
            <person name="Meera S.P."/>
            <person name="Sreeshan A."/>
            <person name="Augustine A."/>
        </authorList>
    </citation>
    <scope>NUCLEOTIDE SEQUENCE</scope>
    <source>
        <tissue evidence="1">Leaf</tissue>
    </source>
</reference>
<name>A0A2P2N4R1_RHIMU</name>